<feature type="transmembrane region" description="Helical" evidence="1">
    <location>
        <begin position="379"/>
        <end position="397"/>
    </location>
</feature>
<gene>
    <name evidence="2" type="ORF">A3A34_02765</name>
</gene>
<feature type="transmembrane region" description="Helical" evidence="1">
    <location>
        <begin position="442"/>
        <end position="461"/>
    </location>
</feature>
<evidence type="ECO:0000313" key="2">
    <source>
        <dbReference type="EMBL" id="OGG73574.1"/>
    </source>
</evidence>
<feature type="transmembrane region" description="Helical" evidence="1">
    <location>
        <begin position="52"/>
        <end position="72"/>
    </location>
</feature>
<evidence type="ECO:0000256" key="1">
    <source>
        <dbReference type="SAM" id="Phobius"/>
    </source>
</evidence>
<proteinExistence type="predicted"/>
<feature type="transmembrane region" description="Helical" evidence="1">
    <location>
        <begin position="252"/>
        <end position="284"/>
    </location>
</feature>
<keyword evidence="1" id="KW-1133">Transmembrane helix</keyword>
<reference evidence="2 3" key="1">
    <citation type="journal article" date="2016" name="Nat. Commun.">
        <title>Thousands of microbial genomes shed light on interconnected biogeochemical processes in an aquifer system.</title>
        <authorList>
            <person name="Anantharaman K."/>
            <person name="Brown C.T."/>
            <person name="Hug L.A."/>
            <person name="Sharon I."/>
            <person name="Castelle C.J."/>
            <person name="Probst A.J."/>
            <person name="Thomas B.C."/>
            <person name="Singh A."/>
            <person name="Wilkins M.J."/>
            <person name="Karaoz U."/>
            <person name="Brodie E.L."/>
            <person name="Williams K.H."/>
            <person name="Hubbard S.S."/>
            <person name="Banfield J.F."/>
        </authorList>
    </citation>
    <scope>NUCLEOTIDE SEQUENCE [LARGE SCALE GENOMIC DNA]</scope>
</reference>
<dbReference type="STRING" id="1798507.A3A34_02765"/>
<feature type="transmembrane region" description="Helical" evidence="1">
    <location>
        <begin position="222"/>
        <end position="240"/>
    </location>
</feature>
<sequence>MQISIERIFAAFFAAASALALVVTRVVASYGTPESPLQAFYIEGLSRTFVEASALLFAAAVIFGIYATSASFCSRVHDVAEKIGEYLRACSLWHYAVISFSATAALLFLLNAPGIIYGTFLIDDYKMYAIATERSVWELFWIPINDHVIPLFWFELKAIFSIIGPNPPLLNFPLFFPAIVAIGGAAVLLRMLGFGPSTLFVLLGTFATTTVVSHQLYGFYAVAPYIQVLAIFTLSLICFVRAQQSKHFARGYLALSLLLLAMTLLLESGGVWTPIAYVLFIYAFNILHSGTWSIRSTLSANTGTLIAVLTIALSYAAYLIALPRYAAESFIGFDRLPITFDTVLELYHVLTAGTLLSLVAPRLGLIMSQPRLEVFIMPWWHIAMFALFCAFAALVVYAIHRGTLRMRVLVPYFALIMLGTALLVAIARPSSNLAAFYRDQNLLFPLFFLALALAVFAHEWIRSATQDTSRRARTAAVMAFLIVVFVSQHVFSFYKEQYFADITFNRSLIERMRETLTPALNELASSASAPLSVPSLSSFFVRGDGNYQVPELSAFSSFIGIQGVEWLPIHYGPYGASTSPAFIEALKHDLRLRERYLTNGEMYENCVSEPWGKDAISASPKKPVRLATSVDTARTHELHFDLEAHGAPEKIFIDLAFKNDFNATGTRAYIRLDQYTLPAAADERRYVCSVDLNEIPAFALSPRVSNLTMTITTPGEYILKGNRLESR</sequence>
<feature type="transmembrane region" description="Helical" evidence="1">
    <location>
        <begin position="304"/>
        <end position="325"/>
    </location>
</feature>
<feature type="transmembrane region" description="Helical" evidence="1">
    <location>
        <begin position="473"/>
        <end position="494"/>
    </location>
</feature>
<accession>A0A1F6EIV8</accession>
<name>A0A1F6EIV8_9BACT</name>
<keyword evidence="1" id="KW-0812">Transmembrane</keyword>
<feature type="transmembrane region" description="Helical" evidence="1">
    <location>
        <begin position="409"/>
        <end position="430"/>
    </location>
</feature>
<evidence type="ECO:0008006" key="4">
    <source>
        <dbReference type="Google" id="ProtNLM"/>
    </source>
</evidence>
<feature type="transmembrane region" description="Helical" evidence="1">
    <location>
        <begin position="92"/>
        <end position="117"/>
    </location>
</feature>
<organism evidence="2 3">
    <name type="scientific">Candidatus Kaiserbacteria bacterium RIFCSPLOWO2_01_FULL_50_24</name>
    <dbReference type="NCBI Taxonomy" id="1798507"/>
    <lineage>
        <taxon>Bacteria</taxon>
        <taxon>Candidatus Kaiseribacteriota</taxon>
    </lineage>
</organism>
<feature type="transmembrane region" description="Helical" evidence="1">
    <location>
        <begin position="174"/>
        <end position="192"/>
    </location>
</feature>
<feature type="transmembrane region" description="Helical" evidence="1">
    <location>
        <begin position="199"/>
        <end position="216"/>
    </location>
</feature>
<protein>
    <recommendedName>
        <fullName evidence="4">Glycosyltransferase RgtA/B/C/D-like domain-containing protein</fullName>
    </recommendedName>
</protein>
<dbReference type="Proteomes" id="UP000178587">
    <property type="component" value="Unassembled WGS sequence"/>
</dbReference>
<keyword evidence="1" id="KW-0472">Membrane</keyword>
<dbReference type="EMBL" id="MFLU01000016">
    <property type="protein sequence ID" value="OGG73574.1"/>
    <property type="molecule type" value="Genomic_DNA"/>
</dbReference>
<dbReference type="AlphaFoldDB" id="A0A1F6EIV8"/>
<evidence type="ECO:0000313" key="3">
    <source>
        <dbReference type="Proteomes" id="UP000178587"/>
    </source>
</evidence>
<comment type="caution">
    <text evidence="2">The sequence shown here is derived from an EMBL/GenBank/DDBJ whole genome shotgun (WGS) entry which is preliminary data.</text>
</comment>